<dbReference type="EMBL" id="CP071796">
    <property type="protein sequence ID" value="QTD44569.1"/>
    <property type="molecule type" value="Genomic_DNA"/>
</dbReference>
<evidence type="ECO:0000256" key="1">
    <source>
        <dbReference type="SAM" id="MobiDB-lite"/>
    </source>
</evidence>
<feature type="compositionally biased region" description="Polar residues" evidence="1">
    <location>
        <begin position="40"/>
        <end position="51"/>
    </location>
</feature>
<sequence length="51" mass="5436">MVTAKKPVNEQTSKRVATDASKLLRDPKSSAAVKRVAGSALTQTANKPKKK</sequence>
<protein>
    <submittedName>
        <fullName evidence="2">Uncharacterized protein</fullName>
    </submittedName>
</protein>
<reference evidence="2" key="1">
    <citation type="submission" date="2021-03" db="EMBL/GenBank/DDBJ databases">
        <title>Ottowia sp. 27C isolated from the cloaca of a Giant Asian pond turtle (Heosemys grandis).</title>
        <authorList>
            <person name="Spergser J."/>
            <person name="Busse H.-J."/>
        </authorList>
    </citation>
    <scope>NUCLEOTIDE SEQUENCE</scope>
    <source>
        <strain evidence="2">27C</strain>
    </source>
</reference>
<accession>A0A975H297</accession>
<keyword evidence="3" id="KW-1185">Reference proteome</keyword>
<feature type="compositionally biased region" description="Basic and acidic residues" evidence="1">
    <location>
        <begin position="12"/>
        <end position="28"/>
    </location>
</feature>
<evidence type="ECO:0000313" key="2">
    <source>
        <dbReference type="EMBL" id="QTD44569.1"/>
    </source>
</evidence>
<evidence type="ECO:0000313" key="3">
    <source>
        <dbReference type="Proteomes" id="UP000663903"/>
    </source>
</evidence>
<dbReference type="KEGG" id="otd:J1M35_15935"/>
<dbReference type="Proteomes" id="UP000663903">
    <property type="component" value="Chromosome"/>
</dbReference>
<dbReference type="AlphaFoldDB" id="A0A975H297"/>
<proteinExistence type="predicted"/>
<organism evidence="2 3">
    <name type="scientific">Ottowia testudinis</name>
    <dbReference type="NCBI Taxonomy" id="2816950"/>
    <lineage>
        <taxon>Bacteria</taxon>
        <taxon>Pseudomonadati</taxon>
        <taxon>Pseudomonadota</taxon>
        <taxon>Betaproteobacteria</taxon>
        <taxon>Burkholderiales</taxon>
        <taxon>Comamonadaceae</taxon>
        <taxon>Ottowia</taxon>
    </lineage>
</organism>
<name>A0A975H297_9BURK</name>
<gene>
    <name evidence="2" type="ORF">J1M35_15935</name>
</gene>
<dbReference type="RefSeq" id="WP_208008133.1">
    <property type="nucleotide sequence ID" value="NZ_CP071796.1"/>
</dbReference>
<feature type="region of interest" description="Disordered" evidence="1">
    <location>
        <begin position="1"/>
        <end position="51"/>
    </location>
</feature>